<keyword evidence="3" id="KW-1185">Reference proteome</keyword>
<dbReference type="PANTHER" id="PTHR33112">
    <property type="entry name" value="DOMAIN PROTEIN, PUTATIVE-RELATED"/>
    <property type="match status" value="1"/>
</dbReference>
<sequence>IRLKLIDVFERRITLAPAGSRYVALSYVWGQCHVLRSTQSNREQLQQTGALDQLPPAAIVQDAMQLVKSIGERYLWVDSLCICQNDIREKSYYITRMDFIYSQALLTIVAASSTNAMDPLPGVQPNSRFPQRSEKIEGVRLVRRSTGLSDPLLASVYSSRAWTYQELILSKRCLVLMNQEAFLTC</sequence>
<dbReference type="EMBL" id="ML996211">
    <property type="protein sequence ID" value="KAF2730711.1"/>
    <property type="molecule type" value="Genomic_DNA"/>
</dbReference>
<feature type="non-terminal residue" evidence="2">
    <location>
        <position position="1"/>
    </location>
</feature>
<evidence type="ECO:0000313" key="3">
    <source>
        <dbReference type="Proteomes" id="UP000799444"/>
    </source>
</evidence>
<reference evidence="2" key="1">
    <citation type="journal article" date="2020" name="Stud. Mycol.">
        <title>101 Dothideomycetes genomes: a test case for predicting lifestyles and emergence of pathogens.</title>
        <authorList>
            <person name="Haridas S."/>
            <person name="Albert R."/>
            <person name="Binder M."/>
            <person name="Bloem J."/>
            <person name="Labutti K."/>
            <person name="Salamov A."/>
            <person name="Andreopoulos B."/>
            <person name="Baker S."/>
            <person name="Barry K."/>
            <person name="Bills G."/>
            <person name="Bluhm B."/>
            <person name="Cannon C."/>
            <person name="Castanera R."/>
            <person name="Culley D."/>
            <person name="Daum C."/>
            <person name="Ezra D."/>
            <person name="Gonzalez J."/>
            <person name="Henrissat B."/>
            <person name="Kuo A."/>
            <person name="Liang C."/>
            <person name="Lipzen A."/>
            <person name="Lutzoni F."/>
            <person name="Magnuson J."/>
            <person name="Mondo S."/>
            <person name="Nolan M."/>
            <person name="Ohm R."/>
            <person name="Pangilinan J."/>
            <person name="Park H.-J."/>
            <person name="Ramirez L."/>
            <person name="Alfaro M."/>
            <person name="Sun H."/>
            <person name="Tritt A."/>
            <person name="Yoshinaga Y."/>
            <person name="Zwiers L.-H."/>
            <person name="Turgeon B."/>
            <person name="Goodwin S."/>
            <person name="Spatafora J."/>
            <person name="Crous P."/>
            <person name="Grigoriev I."/>
        </authorList>
    </citation>
    <scope>NUCLEOTIDE SEQUENCE</scope>
    <source>
        <strain evidence="2">CBS 125425</strain>
    </source>
</reference>
<feature type="non-terminal residue" evidence="2">
    <location>
        <position position="185"/>
    </location>
</feature>
<protein>
    <submittedName>
        <fullName evidence="2">HET-domain-containing protein</fullName>
    </submittedName>
</protein>
<dbReference type="InterPro" id="IPR010730">
    <property type="entry name" value="HET"/>
</dbReference>
<evidence type="ECO:0000313" key="2">
    <source>
        <dbReference type="EMBL" id="KAF2730711.1"/>
    </source>
</evidence>
<gene>
    <name evidence="2" type="ORF">EJ04DRAFT_394671</name>
</gene>
<dbReference type="PANTHER" id="PTHR33112:SF12">
    <property type="entry name" value="HETEROKARYON INCOMPATIBILITY DOMAIN-CONTAINING PROTEIN"/>
    <property type="match status" value="1"/>
</dbReference>
<comment type="caution">
    <text evidence="2">The sequence shown here is derived from an EMBL/GenBank/DDBJ whole genome shotgun (WGS) entry which is preliminary data.</text>
</comment>
<accession>A0A9P4UZ38</accession>
<evidence type="ECO:0000259" key="1">
    <source>
        <dbReference type="Pfam" id="PF06985"/>
    </source>
</evidence>
<dbReference type="Pfam" id="PF06985">
    <property type="entry name" value="HET"/>
    <property type="match status" value="1"/>
</dbReference>
<dbReference type="OrthoDB" id="5135333at2759"/>
<dbReference type="Proteomes" id="UP000799444">
    <property type="component" value="Unassembled WGS sequence"/>
</dbReference>
<feature type="domain" description="Heterokaryon incompatibility" evidence="1">
    <location>
        <begin position="22"/>
        <end position="166"/>
    </location>
</feature>
<name>A0A9P4UZ38_9PLEO</name>
<proteinExistence type="predicted"/>
<organism evidence="2 3">
    <name type="scientific">Polyplosphaeria fusca</name>
    <dbReference type="NCBI Taxonomy" id="682080"/>
    <lineage>
        <taxon>Eukaryota</taxon>
        <taxon>Fungi</taxon>
        <taxon>Dikarya</taxon>
        <taxon>Ascomycota</taxon>
        <taxon>Pezizomycotina</taxon>
        <taxon>Dothideomycetes</taxon>
        <taxon>Pleosporomycetidae</taxon>
        <taxon>Pleosporales</taxon>
        <taxon>Tetraplosphaeriaceae</taxon>
        <taxon>Polyplosphaeria</taxon>
    </lineage>
</organism>
<dbReference type="AlphaFoldDB" id="A0A9P4UZ38"/>